<dbReference type="AlphaFoldDB" id="A0A0B8P5B7"/>
<keyword evidence="2" id="KW-1185">Reference proteome</keyword>
<dbReference type="Proteomes" id="UP000031671">
    <property type="component" value="Unassembled WGS sequence"/>
</dbReference>
<proteinExistence type="predicted"/>
<dbReference type="SUPFAM" id="SSF50692">
    <property type="entry name" value="ADC-like"/>
    <property type="match status" value="1"/>
</dbReference>
<reference evidence="1 2" key="1">
    <citation type="submission" date="2015-01" db="EMBL/GenBank/DDBJ databases">
        <title>Vibrio sp. C1 JCM 19231 whole genome shotgun sequence.</title>
        <authorList>
            <person name="Sawabe T."/>
            <person name="Meirelles P."/>
            <person name="Feng G."/>
            <person name="Sayaka M."/>
            <person name="Hattori M."/>
            <person name="Ohkuma M."/>
        </authorList>
    </citation>
    <scope>NUCLEOTIDE SEQUENCE [LARGE SCALE GENOMIC DNA]</scope>
    <source>
        <strain evidence="2">JCM 19231</strain>
    </source>
</reference>
<evidence type="ECO:0000313" key="2">
    <source>
        <dbReference type="Proteomes" id="UP000031671"/>
    </source>
</evidence>
<sequence>MVWIESVNGKRKAEVKLREGIAPDAISFIVGFGHNGYGASDYEVDGKLIKGSKQRKAGFNLNPIMRTDRCAEYGLMDKVGGSTVFYDTKARIVKA</sequence>
<reference evidence="1 2" key="2">
    <citation type="submission" date="2015-01" db="EMBL/GenBank/DDBJ databases">
        <authorList>
            <consortium name="NBRP consortium"/>
            <person name="Sawabe T."/>
            <person name="Meirelles P."/>
            <person name="Feng G."/>
            <person name="Sayaka M."/>
            <person name="Hattori M."/>
            <person name="Ohkuma M."/>
        </authorList>
    </citation>
    <scope>NUCLEOTIDE SEQUENCE [LARGE SCALE GENOMIC DNA]</scope>
    <source>
        <strain evidence="2">JCM 19231</strain>
    </source>
</reference>
<dbReference type="Gene3D" id="2.40.40.20">
    <property type="match status" value="1"/>
</dbReference>
<name>A0A0B8P5B7_9VIBR</name>
<organism evidence="1 2">
    <name type="scientific">Vibrio ishigakensis</name>
    <dbReference type="NCBI Taxonomy" id="1481914"/>
    <lineage>
        <taxon>Bacteria</taxon>
        <taxon>Pseudomonadati</taxon>
        <taxon>Pseudomonadota</taxon>
        <taxon>Gammaproteobacteria</taxon>
        <taxon>Vibrionales</taxon>
        <taxon>Vibrionaceae</taxon>
        <taxon>Vibrio</taxon>
    </lineage>
</organism>
<protein>
    <submittedName>
        <fullName evidence="1">Tetrathionate reductase subunit A</fullName>
    </submittedName>
</protein>
<dbReference type="InterPro" id="IPR009010">
    <property type="entry name" value="Asp_de-COase-like_dom_sf"/>
</dbReference>
<gene>
    <name evidence="1" type="ORF">JCM19231_2924</name>
</gene>
<accession>A0A0B8P5B7</accession>
<dbReference type="EMBL" id="BBRZ01000087">
    <property type="protein sequence ID" value="GAM58443.1"/>
    <property type="molecule type" value="Genomic_DNA"/>
</dbReference>
<comment type="caution">
    <text evidence="1">The sequence shown here is derived from an EMBL/GenBank/DDBJ whole genome shotgun (WGS) entry which is preliminary data.</text>
</comment>
<evidence type="ECO:0000313" key="1">
    <source>
        <dbReference type="EMBL" id="GAM58443.1"/>
    </source>
</evidence>